<proteinExistence type="predicted"/>
<dbReference type="RefSeq" id="WP_203539868.1">
    <property type="nucleotide sequence ID" value="NZ_JAESND010000012.1"/>
</dbReference>
<comment type="caution">
    <text evidence="2">The sequence shown here is derived from an EMBL/GenBank/DDBJ whole genome shotgun (WGS) entry which is preliminary data.</text>
</comment>
<evidence type="ECO:0000313" key="2">
    <source>
        <dbReference type="EMBL" id="MBM3117656.1"/>
    </source>
</evidence>
<name>A0ABS2BPV4_9NEIS</name>
<gene>
    <name evidence="2" type="ORF">JMJ54_17620</name>
</gene>
<dbReference type="InterPro" id="IPR041581">
    <property type="entry name" value="Glyoxalase_6"/>
</dbReference>
<dbReference type="InterPro" id="IPR029068">
    <property type="entry name" value="Glyas_Bleomycin-R_OHBP_Dase"/>
</dbReference>
<keyword evidence="3" id="KW-1185">Reference proteome</keyword>
<dbReference type="SUPFAM" id="SSF54593">
    <property type="entry name" value="Glyoxalase/Bleomycin resistance protein/Dihydroxybiphenyl dioxygenase"/>
    <property type="match status" value="1"/>
</dbReference>
<dbReference type="Gene3D" id="3.10.180.10">
    <property type="entry name" value="2,3-Dihydroxybiphenyl 1,2-Dioxygenase, domain 1"/>
    <property type="match status" value="1"/>
</dbReference>
<dbReference type="EMBL" id="JAESND010000012">
    <property type="protein sequence ID" value="MBM3117656.1"/>
    <property type="molecule type" value="Genomic_DNA"/>
</dbReference>
<sequence>MSRLKAGTVLYAVDIERVAAFYAGVLDMDIGHAESNYIVLNAPGYELVIQRVPAQIAATIAIDTPPRPRENTAIKPVFFVPSLANARTVAACLGGVLPPPEAEWRFGDFVVCDGVDPEGNVVQFRAGTPDA</sequence>
<accession>A0ABS2BPV4</accession>
<feature type="domain" description="Glyoxalase-like" evidence="1">
    <location>
        <begin position="9"/>
        <end position="122"/>
    </location>
</feature>
<dbReference type="Proteomes" id="UP000809431">
    <property type="component" value="Unassembled WGS sequence"/>
</dbReference>
<dbReference type="Pfam" id="PF18029">
    <property type="entry name" value="Glyoxalase_6"/>
    <property type="match status" value="1"/>
</dbReference>
<reference evidence="2 3" key="1">
    <citation type="submission" date="2021-01" db="EMBL/GenBank/DDBJ databases">
        <title>Draft Genome Sequence and Polyhydroxyalkanoate Biosynthetic Potential of Jeongeupia naejangsanensis Type Strain DSM 24253.</title>
        <authorList>
            <person name="Turrini P."/>
            <person name="Artuso I."/>
            <person name="Lugli G.A."/>
            <person name="Frangipani E."/>
            <person name="Ventura M."/>
            <person name="Visca P."/>
        </authorList>
    </citation>
    <scope>NUCLEOTIDE SEQUENCE [LARGE SCALE GENOMIC DNA]</scope>
    <source>
        <strain evidence="2 3">DSM 24253</strain>
    </source>
</reference>
<protein>
    <recommendedName>
        <fullName evidence="1">Glyoxalase-like domain-containing protein</fullName>
    </recommendedName>
</protein>
<evidence type="ECO:0000259" key="1">
    <source>
        <dbReference type="Pfam" id="PF18029"/>
    </source>
</evidence>
<evidence type="ECO:0000313" key="3">
    <source>
        <dbReference type="Proteomes" id="UP000809431"/>
    </source>
</evidence>
<organism evidence="2 3">
    <name type="scientific">Jeongeupia naejangsanensis</name>
    <dbReference type="NCBI Taxonomy" id="613195"/>
    <lineage>
        <taxon>Bacteria</taxon>
        <taxon>Pseudomonadati</taxon>
        <taxon>Pseudomonadota</taxon>
        <taxon>Betaproteobacteria</taxon>
        <taxon>Neisseriales</taxon>
        <taxon>Chitinibacteraceae</taxon>
        <taxon>Jeongeupia</taxon>
    </lineage>
</organism>